<organism evidence="1 2">
    <name type="scientific">Linum trigynum</name>
    <dbReference type="NCBI Taxonomy" id="586398"/>
    <lineage>
        <taxon>Eukaryota</taxon>
        <taxon>Viridiplantae</taxon>
        <taxon>Streptophyta</taxon>
        <taxon>Embryophyta</taxon>
        <taxon>Tracheophyta</taxon>
        <taxon>Spermatophyta</taxon>
        <taxon>Magnoliopsida</taxon>
        <taxon>eudicotyledons</taxon>
        <taxon>Gunneridae</taxon>
        <taxon>Pentapetalae</taxon>
        <taxon>rosids</taxon>
        <taxon>fabids</taxon>
        <taxon>Malpighiales</taxon>
        <taxon>Linaceae</taxon>
        <taxon>Linum</taxon>
    </lineage>
</organism>
<dbReference type="AlphaFoldDB" id="A0AAV2G4N3"/>
<evidence type="ECO:0008006" key="3">
    <source>
        <dbReference type="Google" id="ProtNLM"/>
    </source>
</evidence>
<evidence type="ECO:0000313" key="2">
    <source>
        <dbReference type="Proteomes" id="UP001497516"/>
    </source>
</evidence>
<proteinExistence type="predicted"/>
<keyword evidence="2" id="KW-1185">Reference proteome</keyword>
<protein>
    <recommendedName>
        <fullName evidence="3">Secreted protein</fullName>
    </recommendedName>
</protein>
<sequence length="72" mass="8325">MFHLVVLVLEVGTPKAPVFHLDLLQRLPPLLHHLPVPPQYPMLKQKVGGQHQKKGKTDLMFGDISHTWRWVE</sequence>
<gene>
    <name evidence="1" type="ORF">LTRI10_LOCUS45386</name>
</gene>
<evidence type="ECO:0000313" key="1">
    <source>
        <dbReference type="EMBL" id="CAL1405611.1"/>
    </source>
</evidence>
<name>A0AAV2G4N3_9ROSI</name>
<accession>A0AAV2G4N3</accession>
<dbReference type="Proteomes" id="UP001497516">
    <property type="component" value="Chromosome 8"/>
</dbReference>
<dbReference type="EMBL" id="OZ034821">
    <property type="protein sequence ID" value="CAL1405611.1"/>
    <property type="molecule type" value="Genomic_DNA"/>
</dbReference>
<reference evidence="1 2" key="1">
    <citation type="submission" date="2024-04" db="EMBL/GenBank/DDBJ databases">
        <authorList>
            <person name="Fracassetti M."/>
        </authorList>
    </citation>
    <scope>NUCLEOTIDE SEQUENCE [LARGE SCALE GENOMIC DNA]</scope>
</reference>